<keyword evidence="2" id="KW-0804">Transcription</keyword>
<gene>
    <name evidence="4" type="ORF">GFU50_00890</name>
</gene>
<protein>
    <submittedName>
        <fullName evidence="4">M protein trans-acting positive regulator</fullName>
    </submittedName>
</protein>
<dbReference type="PANTHER" id="PTHR30185:SF18">
    <property type="entry name" value="TRANSCRIPTIONAL REGULATOR MTLR"/>
    <property type="match status" value="1"/>
</dbReference>
<dbReference type="EMBL" id="CP046123">
    <property type="protein sequence ID" value="QGN28152.1"/>
    <property type="molecule type" value="Genomic_DNA"/>
</dbReference>
<evidence type="ECO:0000313" key="5">
    <source>
        <dbReference type="Proteomes" id="UP000422837"/>
    </source>
</evidence>
<organism evidence="4 5">
    <name type="scientific">Enterococcus casseliflavus</name>
    <name type="common">Enterococcus flavescens</name>
    <dbReference type="NCBI Taxonomy" id="37734"/>
    <lineage>
        <taxon>Bacteria</taxon>
        <taxon>Bacillati</taxon>
        <taxon>Bacillota</taxon>
        <taxon>Bacilli</taxon>
        <taxon>Lactobacillales</taxon>
        <taxon>Enterococcaceae</taxon>
        <taxon>Enterococcus</taxon>
    </lineage>
</organism>
<evidence type="ECO:0000259" key="3">
    <source>
        <dbReference type="Pfam" id="PF05043"/>
    </source>
</evidence>
<feature type="domain" description="Mga helix-turn-helix" evidence="3">
    <location>
        <begin position="85"/>
        <end position="162"/>
    </location>
</feature>
<evidence type="ECO:0000313" key="4">
    <source>
        <dbReference type="EMBL" id="QGN28152.1"/>
    </source>
</evidence>
<dbReference type="Proteomes" id="UP000422837">
    <property type="component" value="Chromosome"/>
</dbReference>
<dbReference type="RefSeq" id="WP_010748585.1">
    <property type="nucleotide sequence ID" value="NZ_CP046123.1"/>
</dbReference>
<sequence length="495" mass="58430">MKTFQLKFMKNNSLVRWLKLLDKFEKKTTCTLGELSKVTNSSSRTLISDIANIRNYFHGTIEISSSKVGYFFEEIDGEAYRRKKQNLVKDEPIFLILESIFFNELQSLMDWSLALNISEQALISYFKKIEVFLQPFNLHIETNPVNFVGSEIDIRKFFCLFYYESDINVNTIFPSINVQEAVIEITDLLKAKQLQSSSFSYFAYVLYLCVERSKRGFLVEPNPELVSMIQQNDLLPHYESLNQIMQRHFECELPKSEAIYLFTCVICRRKLNDTSSENFCRNYNHWPELKQLAHDFYAKNKGNSFDEQKDLLWLEAFFTVIKLQELLSPSMTINIDDLNYFVQEKFAQEYQKNYYFLHNHPLVEKVYSLQNLADICASLTLHMEAIKEENWGSHRTIAVIFEGNDYVCEYAESIVRRYLDAYHTMYYPDSNELSHEYLKEKKIDLLITNYSEYTTEYLLDVESVLLKSIPDASDWNRLLNHINPRILHLVVLDNQ</sequence>
<reference evidence="4 5" key="1">
    <citation type="submission" date="2019-11" db="EMBL/GenBank/DDBJ databases">
        <title>Detection and genome characteristic of a blood enterococcus casselifavus isolate from Zhengzhou,china.</title>
        <authorList>
            <person name="Wen P."/>
        </authorList>
    </citation>
    <scope>NUCLEOTIDE SEQUENCE [LARGE SCALE GENOMIC DNA]</scope>
    <source>
        <strain evidence="4 5">EC291</strain>
    </source>
</reference>
<name>A0ABD6YX46_ENTCA</name>
<evidence type="ECO:0000256" key="2">
    <source>
        <dbReference type="ARBA" id="ARBA00023163"/>
    </source>
</evidence>
<dbReference type="InterPro" id="IPR007737">
    <property type="entry name" value="Mga_HTH"/>
</dbReference>
<accession>A0ABD6YX46</accession>
<dbReference type="PANTHER" id="PTHR30185">
    <property type="entry name" value="CRYPTIC BETA-GLUCOSIDE BGL OPERON ANTITERMINATOR"/>
    <property type="match status" value="1"/>
</dbReference>
<dbReference type="InterPro" id="IPR050661">
    <property type="entry name" value="BglG_antiterminators"/>
</dbReference>
<evidence type="ECO:0000256" key="1">
    <source>
        <dbReference type="ARBA" id="ARBA00023015"/>
    </source>
</evidence>
<dbReference type="AlphaFoldDB" id="A0ABD6YX46"/>
<keyword evidence="1" id="KW-0805">Transcription regulation</keyword>
<dbReference type="Pfam" id="PF05043">
    <property type="entry name" value="Mga"/>
    <property type="match status" value="1"/>
</dbReference>
<proteinExistence type="predicted"/>